<evidence type="ECO:0000256" key="5">
    <source>
        <dbReference type="ARBA" id="ARBA00022598"/>
    </source>
</evidence>
<feature type="domain" description="Alanyl-transfer RNA synthetases family profile" evidence="11">
    <location>
        <begin position="5"/>
        <end position="667"/>
    </location>
</feature>
<dbReference type="Pfam" id="PF02272">
    <property type="entry name" value="DHHA1"/>
    <property type="match status" value="1"/>
</dbReference>
<name>A0A9P8EZ80_AURME</name>
<dbReference type="SUPFAM" id="SSF55681">
    <property type="entry name" value="Class II aaRS and biotin synthetases"/>
    <property type="match status" value="1"/>
</dbReference>
<keyword evidence="6" id="KW-0547">Nucleotide-binding</keyword>
<evidence type="ECO:0000256" key="6">
    <source>
        <dbReference type="ARBA" id="ARBA00022741"/>
    </source>
</evidence>
<accession>A0A9P8EZ80</accession>
<keyword evidence="7" id="KW-0067">ATP-binding</keyword>
<dbReference type="AlphaFoldDB" id="A0A9P8EZ80"/>
<proteinExistence type="inferred from homology"/>
<organism evidence="12 13">
    <name type="scientific">Aureobasidium melanogenum</name>
    <name type="common">Aureobasidium pullulans var. melanogenum</name>
    <dbReference type="NCBI Taxonomy" id="46634"/>
    <lineage>
        <taxon>Eukaryota</taxon>
        <taxon>Fungi</taxon>
        <taxon>Dikarya</taxon>
        <taxon>Ascomycota</taxon>
        <taxon>Pezizomycotina</taxon>
        <taxon>Dothideomycetes</taxon>
        <taxon>Dothideomycetidae</taxon>
        <taxon>Dothideales</taxon>
        <taxon>Saccotheciaceae</taxon>
        <taxon>Aureobasidium</taxon>
    </lineage>
</organism>
<dbReference type="Proteomes" id="UP000779574">
    <property type="component" value="Unassembled WGS sequence"/>
</dbReference>
<dbReference type="EC" id="6.1.1.7" evidence="2"/>
<dbReference type="InterPro" id="IPR059090">
    <property type="entry name" value="ALA1_helical"/>
</dbReference>
<reference evidence="12" key="2">
    <citation type="submission" date="2021-08" db="EMBL/GenBank/DDBJ databases">
        <authorList>
            <person name="Gostincar C."/>
            <person name="Sun X."/>
            <person name="Song Z."/>
            <person name="Gunde-Cimerman N."/>
        </authorList>
    </citation>
    <scope>NUCLEOTIDE SEQUENCE</scope>
    <source>
        <strain evidence="12">EXF-9911</strain>
    </source>
</reference>
<keyword evidence="9" id="KW-0648">Protein biosynthesis</keyword>
<dbReference type="Pfam" id="PF01411">
    <property type="entry name" value="tRNA-synt_2c"/>
    <property type="match status" value="1"/>
</dbReference>
<dbReference type="Gene3D" id="3.10.310.40">
    <property type="match status" value="1"/>
</dbReference>
<dbReference type="GO" id="GO:0005739">
    <property type="term" value="C:mitochondrion"/>
    <property type="evidence" value="ECO:0007669"/>
    <property type="project" value="TreeGrafter"/>
</dbReference>
<evidence type="ECO:0000259" key="11">
    <source>
        <dbReference type="PROSITE" id="PS50860"/>
    </source>
</evidence>
<dbReference type="InterPro" id="IPR018164">
    <property type="entry name" value="Ala-tRNA-synth_IIc_N"/>
</dbReference>
<feature type="non-terminal residue" evidence="12">
    <location>
        <position position="1"/>
    </location>
</feature>
<evidence type="ECO:0000256" key="1">
    <source>
        <dbReference type="ARBA" id="ARBA00008429"/>
    </source>
</evidence>
<dbReference type="PANTHER" id="PTHR11777:SF9">
    <property type="entry name" value="ALANINE--TRNA LIGASE, CYTOPLASMIC"/>
    <property type="match status" value="1"/>
</dbReference>
<dbReference type="SUPFAM" id="SSF50447">
    <property type="entry name" value="Translation proteins"/>
    <property type="match status" value="1"/>
</dbReference>
<dbReference type="InterPro" id="IPR050058">
    <property type="entry name" value="Ala-tRNA_ligase"/>
</dbReference>
<dbReference type="GO" id="GO:0005524">
    <property type="term" value="F:ATP binding"/>
    <property type="evidence" value="ECO:0007669"/>
    <property type="project" value="UniProtKB-KW"/>
</dbReference>
<evidence type="ECO:0000256" key="10">
    <source>
        <dbReference type="ARBA" id="ARBA00023146"/>
    </source>
</evidence>
<dbReference type="PANTHER" id="PTHR11777">
    <property type="entry name" value="ALANYL-TRNA SYNTHETASE"/>
    <property type="match status" value="1"/>
</dbReference>
<evidence type="ECO:0000256" key="8">
    <source>
        <dbReference type="ARBA" id="ARBA00022884"/>
    </source>
</evidence>
<dbReference type="HAMAP" id="MF_00036_B">
    <property type="entry name" value="Ala_tRNA_synth_B"/>
    <property type="match status" value="1"/>
</dbReference>
<dbReference type="Gene3D" id="2.40.30.130">
    <property type="match status" value="1"/>
</dbReference>
<dbReference type="Gene3D" id="3.30.930.10">
    <property type="entry name" value="Bira Bifunctional Protein, Domain 2"/>
    <property type="match status" value="1"/>
</dbReference>
<protein>
    <recommendedName>
        <fullName evidence="3">Alanine--tRNA ligase</fullName>
        <ecNumber evidence="2">6.1.1.7</ecNumber>
    </recommendedName>
</protein>
<dbReference type="GO" id="GO:0004813">
    <property type="term" value="F:alanine-tRNA ligase activity"/>
    <property type="evidence" value="ECO:0007669"/>
    <property type="project" value="UniProtKB-EC"/>
</dbReference>
<dbReference type="GO" id="GO:0000049">
    <property type="term" value="F:tRNA binding"/>
    <property type="evidence" value="ECO:0007669"/>
    <property type="project" value="UniProtKB-KW"/>
</dbReference>
<comment type="caution">
    <text evidence="12">The sequence shown here is derived from an EMBL/GenBank/DDBJ whole genome shotgun (WGS) entry which is preliminary data.</text>
</comment>
<keyword evidence="4" id="KW-0820">tRNA-binding</keyword>
<evidence type="ECO:0000256" key="3">
    <source>
        <dbReference type="ARBA" id="ARBA00017959"/>
    </source>
</evidence>
<dbReference type="InterPro" id="IPR018165">
    <property type="entry name" value="Ala-tRNA-synth_IIc_core"/>
</dbReference>
<keyword evidence="10" id="KW-0030">Aminoacyl-tRNA synthetase</keyword>
<dbReference type="PRINTS" id="PR00980">
    <property type="entry name" value="TRNASYNTHALA"/>
</dbReference>
<dbReference type="InterPro" id="IPR009000">
    <property type="entry name" value="Transl_B-barrel_sf"/>
</dbReference>
<evidence type="ECO:0000256" key="7">
    <source>
        <dbReference type="ARBA" id="ARBA00022840"/>
    </source>
</evidence>
<dbReference type="SUPFAM" id="SSF55186">
    <property type="entry name" value="ThrRS/AlaRS common domain"/>
    <property type="match status" value="1"/>
</dbReference>
<evidence type="ECO:0000313" key="12">
    <source>
        <dbReference type="EMBL" id="KAG9701090.1"/>
    </source>
</evidence>
<dbReference type="OrthoDB" id="2423964at2759"/>
<reference evidence="12" key="1">
    <citation type="journal article" date="2021" name="J Fungi (Basel)">
        <title>Virulence traits and population genomics of the black yeast Aureobasidium melanogenum.</title>
        <authorList>
            <person name="Cernosa A."/>
            <person name="Sun X."/>
            <person name="Gostincar C."/>
            <person name="Fang C."/>
            <person name="Gunde-Cimerman N."/>
            <person name="Song Z."/>
        </authorList>
    </citation>
    <scope>NUCLEOTIDE SEQUENCE</scope>
    <source>
        <strain evidence="12">EXF-9911</strain>
    </source>
</reference>
<dbReference type="FunFam" id="2.40.30.130:FF:000004">
    <property type="entry name" value="Alanine--tRNA ligase"/>
    <property type="match status" value="1"/>
</dbReference>
<dbReference type="InterPro" id="IPR018162">
    <property type="entry name" value="Ala-tRNA-ligase_IIc_anticod-bd"/>
</dbReference>
<dbReference type="GO" id="GO:0006419">
    <property type="term" value="P:alanyl-tRNA aminoacylation"/>
    <property type="evidence" value="ECO:0007669"/>
    <property type="project" value="InterPro"/>
</dbReference>
<evidence type="ECO:0000313" key="13">
    <source>
        <dbReference type="Proteomes" id="UP000779574"/>
    </source>
</evidence>
<dbReference type="InterPro" id="IPR002318">
    <property type="entry name" value="Ala-tRNA-lgiase_IIc"/>
</dbReference>
<dbReference type="InterPro" id="IPR023033">
    <property type="entry name" value="Ala_tRNA_ligase_euk/bac"/>
</dbReference>
<dbReference type="Pfam" id="PF07973">
    <property type="entry name" value="tRNA_SAD"/>
    <property type="match status" value="1"/>
</dbReference>
<dbReference type="GO" id="GO:0002161">
    <property type="term" value="F:aminoacyl-tRNA deacylase activity"/>
    <property type="evidence" value="ECO:0007669"/>
    <property type="project" value="TreeGrafter"/>
</dbReference>
<dbReference type="SMART" id="SM00863">
    <property type="entry name" value="tRNA_SAD"/>
    <property type="match status" value="1"/>
</dbReference>
<dbReference type="Gene3D" id="3.30.980.10">
    <property type="entry name" value="Threonyl-trna Synthetase, Chain A, domain 2"/>
    <property type="match status" value="1"/>
</dbReference>
<dbReference type="InterPro" id="IPR003156">
    <property type="entry name" value="DHHA1_dom"/>
</dbReference>
<dbReference type="InterPro" id="IPR018163">
    <property type="entry name" value="Thr/Ala-tRNA-synth_IIc_edit"/>
</dbReference>
<dbReference type="InterPro" id="IPR012947">
    <property type="entry name" value="tRNA_SAD"/>
</dbReference>
<dbReference type="PROSITE" id="PS50860">
    <property type="entry name" value="AA_TRNA_LIGASE_II_ALA"/>
    <property type="match status" value="1"/>
</dbReference>
<dbReference type="SUPFAM" id="SSF101353">
    <property type="entry name" value="Putative anticodon-binding domain of alanyl-tRNA synthetase (AlaRS)"/>
    <property type="match status" value="1"/>
</dbReference>
<dbReference type="FunFam" id="3.30.980.10:FF:000004">
    <property type="entry name" value="Alanine--tRNA ligase, cytoplasmic"/>
    <property type="match status" value="1"/>
</dbReference>
<keyword evidence="5" id="KW-0436">Ligase</keyword>
<gene>
    <name evidence="12" type="ORF">KCU76_g312</name>
</gene>
<dbReference type="Pfam" id="PF26023">
    <property type="entry name" value="ALA1"/>
    <property type="match status" value="1"/>
</dbReference>
<dbReference type="EMBL" id="JAHFXF010000005">
    <property type="protein sequence ID" value="KAG9701090.1"/>
    <property type="molecule type" value="Genomic_DNA"/>
</dbReference>
<evidence type="ECO:0000256" key="4">
    <source>
        <dbReference type="ARBA" id="ARBA00022555"/>
    </source>
</evidence>
<dbReference type="InterPro" id="IPR045864">
    <property type="entry name" value="aa-tRNA-synth_II/BPL/LPL"/>
</dbReference>
<dbReference type="NCBIfam" id="TIGR00344">
    <property type="entry name" value="alaS"/>
    <property type="match status" value="1"/>
</dbReference>
<keyword evidence="8" id="KW-0694">RNA-binding</keyword>
<sequence>MAITIPSSSVVPLYDPTLLFANAGMNQYKSIFLGTVDPQSDFAHLKCSTNTQKCIRAGGKHNDLDDVGKDSYHHTFFEMLGNWSFGQYFKKEAIEYSWELLTTTYGLDADRLYVTYFGGDSSIGLNSDDEAKELWRDIGVSDNHIIPGMGFERLVSILQNKSSNYDTDVFSPLFEKIQELTGARPYQGKFGTEDTNGINTAYRVIADHVRTCTVAISDGVMPNKTGRGYIIRRVLRRGVRYARKYFNAKIGSFFSGIVPTIVEQIGDIFPEIQRKEQDVKEILNEEEQAFALSLDCGEAMFNKYAQKCKASGSKTLSGAYVWRLYNTYGFPIDLTKLITEEQGLDINDNEVLVAQARAREISRGEKKDVSDLDTLDVHDIATLEKMSDVPKTDDRAKYLKEVLKYTVKALYHGKKFFSNTSELPKGEHFGMLLDKTNFYSESGGQESDTRRLIINNVVEVDVRNVQSYGGYILHASYVKYGTLSVGDELFAEYDKSRRQPIRMNHTGTHVLNFALREVLGKDIDQRGSLVAPEKLRFDFTHKTGITEAELMMIEGVSNRYIQDNNEVFASDVDLPTARQIEGVRAVFGETYPDPVRIVSIGVAVDKLVSNVESKDWWRYSIEFCGGTHVERTGEIKELIVLDESSVAKGIRRITAITGHDAARARLLADDFEHKRLRQLERMGFSPEKEELAKDIQSELANLTISTLVKKTFLKRLEGITKDMVKQQKETLKIQIDAGIHLIDTHFKQNTTSTSFVLRLPGNASAKVVSDIIKYVTSMSQKSVYVIGVDNATGKVHHGCYVALEHSSQGLVANAWSAHVAKIVKGNSGGKGQTSMGSGTDTSKTEEGVDAAIGYLNDLKI</sequence>
<evidence type="ECO:0000256" key="9">
    <source>
        <dbReference type="ARBA" id="ARBA00022917"/>
    </source>
</evidence>
<comment type="similarity">
    <text evidence="1">Belongs to the class-II aminoacyl-tRNA synthetase family. Alax-L subfamily.</text>
</comment>
<evidence type="ECO:0000256" key="2">
    <source>
        <dbReference type="ARBA" id="ARBA00013168"/>
    </source>
</evidence>